<accession>L9XUH6</accession>
<protein>
    <submittedName>
        <fullName evidence="1">Uncharacterized protein</fullName>
    </submittedName>
</protein>
<dbReference type="Proteomes" id="UP000011531">
    <property type="component" value="Unassembled WGS sequence"/>
</dbReference>
<comment type="caution">
    <text evidence="1">The sequence shown here is derived from an EMBL/GenBank/DDBJ whole genome shotgun (WGS) entry which is preliminary data.</text>
</comment>
<organism evidence="1 2">
    <name type="scientific">Natronococcus jeotgali DSM 18795</name>
    <dbReference type="NCBI Taxonomy" id="1227498"/>
    <lineage>
        <taxon>Archaea</taxon>
        <taxon>Methanobacteriati</taxon>
        <taxon>Methanobacteriota</taxon>
        <taxon>Stenosarchaea group</taxon>
        <taxon>Halobacteria</taxon>
        <taxon>Halobacteriales</taxon>
        <taxon>Natrialbaceae</taxon>
        <taxon>Natronococcus</taxon>
    </lineage>
</organism>
<reference evidence="1 2" key="1">
    <citation type="journal article" date="2014" name="PLoS Genet.">
        <title>Phylogenetically driven sequencing of extremely halophilic archaea reveals strategies for static and dynamic osmo-response.</title>
        <authorList>
            <person name="Becker E.A."/>
            <person name="Seitzer P.M."/>
            <person name="Tritt A."/>
            <person name="Larsen D."/>
            <person name="Krusor M."/>
            <person name="Yao A.I."/>
            <person name="Wu D."/>
            <person name="Madern D."/>
            <person name="Eisen J.A."/>
            <person name="Darling A.E."/>
            <person name="Facciotti M.T."/>
        </authorList>
    </citation>
    <scope>NUCLEOTIDE SEQUENCE [LARGE SCALE GENOMIC DNA]</scope>
    <source>
        <strain evidence="1 2">DSM 18795</strain>
    </source>
</reference>
<evidence type="ECO:0000313" key="2">
    <source>
        <dbReference type="Proteomes" id="UP000011531"/>
    </source>
</evidence>
<name>L9XUH6_9EURY</name>
<evidence type="ECO:0000313" key="1">
    <source>
        <dbReference type="EMBL" id="ELY65041.1"/>
    </source>
</evidence>
<keyword evidence="2" id="KW-1185">Reference proteome</keyword>
<dbReference type="EMBL" id="AOIA01000026">
    <property type="protein sequence ID" value="ELY65041.1"/>
    <property type="molecule type" value="Genomic_DNA"/>
</dbReference>
<proteinExistence type="predicted"/>
<gene>
    <name evidence="1" type="ORF">C492_04108</name>
</gene>
<dbReference type="AlphaFoldDB" id="L9XUH6"/>
<sequence>MDDVDALPVELGGEVLDWTADDRDVELAAGLVGQLAARGDDLVAGPLMTATWSSPPVSSASWRPAVTTS</sequence>